<dbReference type="Pfam" id="PF07690">
    <property type="entry name" value="MFS_1"/>
    <property type="match status" value="1"/>
</dbReference>
<gene>
    <name evidence="7" type="ORF">CEW87_15955</name>
</gene>
<feature type="transmembrane region" description="Helical" evidence="5">
    <location>
        <begin position="414"/>
        <end position="437"/>
    </location>
</feature>
<feature type="transmembrane region" description="Helical" evidence="5">
    <location>
        <begin position="290"/>
        <end position="310"/>
    </location>
</feature>
<dbReference type="GO" id="GO:0016020">
    <property type="term" value="C:membrane"/>
    <property type="evidence" value="ECO:0007669"/>
    <property type="project" value="UniProtKB-SubCell"/>
</dbReference>
<feature type="transmembrane region" description="Helical" evidence="5">
    <location>
        <begin position="322"/>
        <end position="341"/>
    </location>
</feature>
<dbReference type="AlphaFoldDB" id="A0A2U8H533"/>
<dbReference type="InterPro" id="IPR053160">
    <property type="entry name" value="MFS_DHA3_Transporter"/>
</dbReference>
<evidence type="ECO:0000256" key="4">
    <source>
        <dbReference type="ARBA" id="ARBA00023136"/>
    </source>
</evidence>
<evidence type="ECO:0000256" key="2">
    <source>
        <dbReference type="ARBA" id="ARBA00022692"/>
    </source>
</evidence>
<feature type="transmembrane region" description="Helical" evidence="5">
    <location>
        <begin position="62"/>
        <end position="79"/>
    </location>
</feature>
<dbReference type="InterPro" id="IPR036259">
    <property type="entry name" value="MFS_trans_sf"/>
</dbReference>
<evidence type="ECO:0000256" key="3">
    <source>
        <dbReference type="ARBA" id="ARBA00022989"/>
    </source>
</evidence>
<name>A0A2U8H533_9RHOO</name>
<proteinExistence type="predicted"/>
<dbReference type="InterPro" id="IPR020846">
    <property type="entry name" value="MFS_dom"/>
</dbReference>
<accession>A0A2U8H533</accession>
<dbReference type="CDD" id="cd06174">
    <property type="entry name" value="MFS"/>
    <property type="match status" value="1"/>
</dbReference>
<evidence type="ECO:0000256" key="1">
    <source>
        <dbReference type="ARBA" id="ARBA00004141"/>
    </source>
</evidence>
<dbReference type="InterPro" id="IPR011701">
    <property type="entry name" value="MFS"/>
</dbReference>
<evidence type="ECO:0000259" key="6">
    <source>
        <dbReference type="PROSITE" id="PS50850"/>
    </source>
</evidence>
<feature type="transmembrane region" description="Helical" evidence="5">
    <location>
        <begin position="204"/>
        <end position="221"/>
    </location>
</feature>
<dbReference type="PANTHER" id="PTHR23530">
    <property type="entry name" value="TRANSPORT PROTEIN-RELATED"/>
    <property type="match status" value="1"/>
</dbReference>
<dbReference type="GO" id="GO:0022857">
    <property type="term" value="F:transmembrane transporter activity"/>
    <property type="evidence" value="ECO:0007669"/>
    <property type="project" value="InterPro"/>
</dbReference>
<dbReference type="PROSITE" id="PS50850">
    <property type="entry name" value="MFS"/>
    <property type="match status" value="1"/>
</dbReference>
<evidence type="ECO:0000313" key="8">
    <source>
        <dbReference type="Proteomes" id="UP000244902"/>
    </source>
</evidence>
<protein>
    <submittedName>
        <fullName evidence="7">MFS transporter</fullName>
    </submittedName>
</protein>
<organism evidence="7 8">
    <name type="scientific">Parazoarcus communis</name>
    <dbReference type="NCBI Taxonomy" id="41977"/>
    <lineage>
        <taxon>Bacteria</taxon>
        <taxon>Pseudomonadati</taxon>
        <taxon>Pseudomonadota</taxon>
        <taxon>Betaproteobacteria</taxon>
        <taxon>Rhodocyclales</taxon>
        <taxon>Zoogloeaceae</taxon>
        <taxon>Parazoarcus</taxon>
    </lineage>
</organism>
<keyword evidence="2 5" id="KW-0812">Transmembrane</keyword>
<dbReference type="Proteomes" id="UP000244902">
    <property type="component" value="Chromosome"/>
</dbReference>
<keyword evidence="3 5" id="KW-1133">Transmembrane helix</keyword>
<dbReference type="InterPro" id="IPR005829">
    <property type="entry name" value="Sugar_transporter_CS"/>
</dbReference>
<feature type="transmembrane region" description="Helical" evidence="5">
    <location>
        <begin position="256"/>
        <end position="278"/>
    </location>
</feature>
<evidence type="ECO:0000313" key="7">
    <source>
        <dbReference type="EMBL" id="AWI80733.1"/>
    </source>
</evidence>
<evidence type="ECO:0000256" key="5">
    <source>
        <dbReference type="SAM" id="Phobius"/>
    </source>
</evidence>
<feature type="transmembrane region" description="Helical" evidence="5">
    <location>
        <begin position="86"/>
        <end position="105"/>
    </location>
</feature>
<keyword evidence="4 5" id="KW-0472">Membrane</keyword>
<dbReference type="EMBL" id="CP022188">
    <property type="protein sequence ID" value="AWI80733.1"/>
    <property type="molecule type" value="Genomic_DNA"/>
</dbReference>
<feature type="transmembrane region" description="Helical" evidence="5">
    <location>
        <begin position="347"/>
        <end position="367"/>
    </location>
</feature>
<dbReference type="Gene3D" id="1.20.1250.20">
    <property type="entry name" value="MFS general substrate transporter like domains"/>
    <property type="match status" value="1"/>
</dbReference>
<dbReference type="PANTHER" id="PTHR23530:SF1">
    <property type="entry name" value="PERMEASE, MAJOR FACILITATOR SUPERFAMILY-RELATED"/>
    <property type="match status" value="1"/>
</dbReference>
<dbReference type="PROSITE" id="PS00216">
    <property type="entry name" value="SUGAR_TRANSPORT_1"/>
    <property type="match status" value="1"/>
</dbReference>
<reference evidence="7 8" key="1">
    <citation type="submission" date="2017-06" db="EMBL/GenBank/DDBJ databases">
        <title>Azoarcus sp. TSNA42 complete genome sequence.</title>
        <authorList>
            <person name="Woo J.-H."/>
            <person name="Kim H.-S."/>
        </authorList>
    </citation>
    <scope>NUCLEOTIDE SEQUENCE [LARGE SCALE GENOMIC DNA]</scope>
    <source>
        <strain evidence="7 8">TSNA42</strain>
    </source>
</reference>
<comment type="subcellular location">
    <subcellularLocation>
        <location evidence="1">Membrane</location>
        <topology evidence="1">Multi-pass membrane protein</topology>
    </subcellularLocation>
</comment>
<dbReference type="SUPFAM" id="SSF103473">
    <property type="entry name" value="MFS general substrate transporter"/>
    <property type="match status" value="1"/>
</dbReference>
<feature type="domain" description="Major facilitator superfamily (MFS) profile" evidence="6">
    <location>
        <begin position="1"/>
        <end position="441"/>
    </location>
</feature>
<feature type="transmembrane region" description="Helical" evidence="5">
    <location>
        <begin position="379"/>
        <end position="402"/>
    </location>
</feature>
<sequence length="448" mass="48004">MPHANRGNDAMSAPSGQHIADHNCRLFVLFRVLFNSRFYYPVLAVLFLDLGLTATQYTLLNFVWALVIVLAEVPSGVLADRLGRRPLVLAAAVFMVAEMLVLAAAPQNGGLVLFLFCLLNRVLSGLAEAMASGADESLAFDALADEGREHEWPQVLARVMQWKAIGMVVAMLIGSAVYDPSLLSDLAASAGLALTFDQATTLRFPIYLNLLTALGVLIVCLRMQEPAHRTGAAIPTTRQAVESMLDAGRWIARSPIALFVIIGGLLIDSVLRVFMTFGSAYYRMIDLPEASFGIIGATMAGIGIVVAPMARRLVTTGSMLRNYGALAALAVLGLAGVALGIPLWGVLFALPLSAAMAAVGFAVSHYLNAAVDSRHRATVLSFKGLAFNLGYGFVSLLFALALRAYRDTGSMGDGLAGALTLLPLWLVFTVLVMALLFRRHRAQLLQRN</sequence>